<reference evidence="1" key="1">
    <citation type="journal article" date="2023" name="G3 (Bethesda)">
        <title>Whole genome assembly and annotation of the endangered Caribbean coral Acropora cervicornis.</title>
        <authorList>
            <person name="Selwyn J.D."/>
            <person name="Vollmer S.V."/>
        </authorList>
    </citation>
    <scope>NUCLEOTIDE SEQUENCE</scope>
    <source>
        <strain evidence="1">K2</strain>
    </source>
</reference>
<organism evidence="1 2">
    <name type="scientific">Acropora cervicornis</name>
    <name type="common">Staghorn coral</name>
    <dbReference type="NCBI Taxonomy" id="6130"/>
    <lineage>
        <taxon>Eukaryota</taxon>
        <taxon>Metazoa</taxon>
        <taxon>Cnidaria</taxon>
        <taxon>Anthozoa</taxon>
        <taxon>Hexacorallia</taxon>
        <taxon>Scleractinia</taxon>
        <taxon>Astrocoeniina</taxon>
        <taxon>Acroporidae</taxon>
        <taxon>Acropora</taxon>
    </lineage>
</organism>
<proteinExistence type="predicted"/>
<gene>
    <name evidence="1" type="ORF">P5673_018981</name>
</gene>
<sequence length="242" mass="26748">MNVGEKDASSMLRCVAEQLLTLANTAISTTTPSAVPTARPSPVEEHRKLFNYPAGIRSTSFHPTSSTQRASLSRKGKSKKIQTCTIKIFWLNNVFSKLPPMQIVEKAALANSDLGPGTIVFDAYGNLSHFHQKIMDKFPALEAGGGYELLLYQTGGLEKGFHKIEPPYTPGQVKEVASHAQVYIRPLQRDLQLKAPPVDASSHDEKAHITNNTQLIKIIRPKQLVLAGPWFVWKSRSAQHKP</sequence>
<dbReference type="EMBL" id="JARQWQ010000043">
    <property type="protein sequence ID" value="KAK2558770.1"/>
    <property type="molecule type" value="Genomic_DNA"/>
</dbReference>
<protein>
    <submittedName>
        <fullName evidence="1">Uncharacterized protein</fullName>
    </submittedName>
</protein>
<evidence type="ECO:0000313" key="2">
    <source>
        <dbReference type="Proteomes" id="UP001249851"/>
    </source>
</evidence>
<comment type="caution">
    <text evidence="1">The sequence shown here is derived from an EMBL/GenBank/DDBJ whole genome shotgun (WGS) entry which is preliminary data.</text>
</comment>
<name>A0AAD9V2W7_ACRCE</name>
<reference evidence="1" key="2">
    <citation type="journal article" date="2023" name="Science">
        <title>Genomic signatures of disease resistance in endangered staghorn corals.</title>
        <authorList>
            <person name="Vollmer S.V."/>
            <person name="Selwyn J.D."/>
            <person name="Despard B.A."/>
            <person name="Roesel C.L."/>
        </authorList>
    </citation>
    <scope>NUCLEOTIDE SEQUENCE</scope>
    <source>
        <strain evidence="1">K2</strain>
    </source>
</reference>
<dbReference type="AlphaFoldDB" id="A0AAD9V2W7"/>
<accession>A0AAD9V2W7</accession>
<evidence type="ECO:0000313" key="1">
    <source>
        <dbReference type="EMBL" id="KAK2558770.1"/>
    </source>
</evidence>
<dbReference type="Proteomes" id="UP001249851">
    <property type="component" value="Unassembled WGS sequence"/>
</dbReference>
<keyword evidence="2" id="KW-1185">Reference proteome</keyword>